<dbReference type="InterPro" id="IPR013785">
    <property type="entry name" value="Aldolase_TIM"/>
</dbReference>
<feature type="domain" description="DUF2090" evidence="1">
    <location>
        <begin position="9"/>
        <end position="302"/>
    </location>
</feature>
<protein>
    <submittedName>
        <fullName evidence="2">DUF2090 domain-containing protein</fullName>
    </submittedName>
</protein>
<dbReference type="Proteomes" id="UP001279642">
    <property type="component" value="Unassembled WGS sequence"/>
</dbReference>
<gene>
    <name evidence="2" type="ORF">SMD27_20035</name>
</gene>
<dbReference type="Gene3D" id="3.20.20.70">
    <property type="entry name" value="Aldolase class I"/>
    <property type="match status" value="1"/>
</dbReference>
<dbReference type="RefSeq" id="WP_320510209.1">
    <property type="nucleotide sequence ID" value="NZ_JAXCLW010000007.1"/>
</dbReference>
<evidence type="ECO:0000259" key="1">
    <source>
        <dbReference type="Pfam" id="PF09863"/>
    </source>
</evidence>
<name>A0ABU5EIJ1_9PROT</name>
<sequence>MPRGYDRPLYILPFDHRGSFQSKLFGWTSPLSAAQTAEIAGAKQIIYDGFQMALQAGVPKEKAGILVDEQFGTAILRDAPGKDIVTACPAEKSGQDEFEFEYGEDFGRHIQAFDPTFCKVLVRYNPEGDRALNQRQAVRLKRLSDYLAAENRSRFMFELLVPPEKAQLDKLKGDKKAYDLELRPRLMVEAIRELQEAGVEPDLWKIEGLDRREDCEAIVARARAGGRNQVSCIVLGRGEDDQKVGEWLGVAAQVPGFIGFAVGRTDFWDPLVAWRAKKATREQGVAEIAGRYRAFVNVFETARSSAARSA</sequence>
<keyword evidence="3" id="KW-1185">Reference proteome</keyword>
<evidence type="ECO:0000313" key="2">
    <source>
        <dbReference type="EMBL" id="MDY0885141.1"/>
    </source>
</evidence>
<organism evidence="2 3">
    <name type="scientific">Dongia soli</name>
    <dbReference type="NCBI Taxonomy" id="600628"/>
    <lineage>
        <taxon>Bacteria</taxon>
        <taxon>Pseudomonadati</taxon>
        <taxon>Pseudomonadota</taxon>
        <taxon>Alphaproteobacteria</taxon>
        <taxon>Rhodospirillales</taxon>
        <taxon>Dongiaceae</taxon>
        <taxon>Dongia</taxon>
    </lineage>
</organism>
<dbReference type="Pfam" id="PF09863">
    <property type="entry name" value="DUF2090"/>
    <property type="match status" value="1"/>
</dbReference>
<dbReference type="EMBL" id="JAXCLW010000007">
    <property type="protein sequence ID" value="MDY0885141.1"/>
    <property type="molecule type" value="Genomic_DNA"/>
</dbReference>
<reference evidence="2 3" key="1">
    <citation type="journal article" date="2016" name="Antonie Van Leeuwenhoek">
        <title>Dongia soli sp. nov., isolated from soil from Dokdo, Korea.</title>
        <authorList>
            <person name="Kim D.U."/>
            <person name="Lee H."/>
            <person name="Kim H."/>
            <person name="Kim S.G."/>
            <person name="Ka J.O."/>
        </authorList>
    </citation>
    <scope>NUCLEOTIDE SEQUENCE [LARGE SCALE GENOMIC DNA]</scope>
    <source>
        <strain evidence="2 3">D78</strain>
    </source>
</reference>
<dbReference type="SUPFAM" id="SSF51569">
    <property type="entry name" value="Aldolase"/>
    <property type="match status" value="1"/>
</dbReference>
<comment type="caution">
    <text evidence="2">The sequence shown here is derived from an EMBL/GenBank/DDBJ whole genome shotgun (WGS) entry which is preliminary data.</text>
</comment>
<accession>A0ABU5EIJ1</accession>
<proteinExistence type="predicted"/>
<dbReference type="InterPro" id="IPR018659">
    <property type="entry name" value="DUF2090"/>
</dbReference>
<evidence type="ECO:0000313" key="3">
    <source>
        <dbReference type="Proteomes" id="UP001279642"/>
    </source>
</evidence>